<dbReference type="Pfam" id="PF00352">
    <property type="entry name" value="TBP"/>
    <property type="match status" value="2"/>
</dbReference>
<dbReference type="FunFam" id="3.30.310.10:FF:000005">
    <property type="entry name" value="TATA box-binding protein-like 1"/>
    <property type="match status" value="1"/>
</dbReference>
<keyword evidence="3" id="KW-0805">Transcription regulation</keyword>
<keyword evidence="8" id="KW-1185">Reference proteome</keyword>
<dbReference type="Gene3D" id="3.30.310.10">
    <property type="entry name" value="TATA-Binding Protein"/>
    <property type="match status" value="2"/>
</dbReference>
<feature type="region of interest" description="Disordered" evidence="7">
    <location>
        <begin position="550"/>
        <end position="616"/>
    </location>
</feature>
<evidence type="ECO:0000256" key="6">
    <source>
        <dbReference type="ARBA" id="ARBA00023242"/>
    </source>
</evidence>
<dbReference type="SUPFAM" id="SSF55945">
    <property type="entry name" value="TATA-box binding protein-like"/>
    <property type="match status" value="2"/>
</dbReference>
<proteinExistence type="inferred from homology"/>
<dbReference type="GO" id="GO:0005634">
    <property type="term" value="C:nucleus"/>
    <property type="evidence" value="ECO:0007669"/>
    <property type="project" value="UniProtKB-SubCell"/>
</dbReference>
<feature type="compositionally biased region" description="Basic and acidic residues" evidence="7">
    <location>
        <begin position="550"/>
        <end position="567"/>
    </location>
</feature>
<evidence type="ECO:0000256" key="5">
    <source>
        <dbReference type="ARBA" id="ARBA00023163"/>
    </source>
</evidence>
<dbReference type="Proteomes" id="UP000001819">
    <property type="component" value="Chromosome 2"/>
</dbReference>
<keyword evidence="5" id="KW-0804">Transcription</keyword>
<reference evidence="9" key="2">
    <citation type="submission" date="2025-08" db="UniProtKB">
        <authorList>
            <consortium name="RefSeq"/>
        </authorList>
    </citation>
    <scope>IDENTIFICATION</scope>
    <source>
        <strain evidence="9">MV-25-SWS-2005</strain>
        <tissue evidence="9">Whole body</tissue>
    </source>
</reference>
<evidence type="ECO:0000256" key="2">
    <source>
        <dbReference type="ARBA" id="ARBA00005560"/>
    </source>
</evidence>
<dbReference type="KEGG" id="dpo:6896989"/>
<keyword evidence="4" id="KW-0238">DNA-binding</keyword>
<protein>
    <recommendedName>
        <fullName evidence="10">TATA box-binding protein-like 1</fullName>
    </recommendedName>
</protein>
<gene>
    <name evidence="9" type="primary">LOC6896989</name>
</gene>
<evidence type="ECO:0000256" key="1">
    <source>
        <dbReference type="ARBA" id="ARBA00004123"/>
    </source>
</evidence>
<comment type="similarity">
    <text evidence="2">Belongs to the TBP family.</text>
</comment>
<dbReference type="InParanoid" id="A0A6I8V2D6"/>
<evidence type="ECO:0000313" key="9">
    <source>
        <dbReference type="RefSeq" id="XP_002137175.2"/>
    </source>
</evidence>
<dbReference type="InterPro" id="IPR012295">
    <property type="entry name" value="TBP_dom_sf"/>
</dbReference>
<feature type="compositionally biased region" description="Basic and acidic residues" evidence="7">
    <location>
        <begin position="502"/>
        <end position="512"/>
    </location>
</feature>
<name>A0A6I8V2D6_DROPS</name>
<dbReference type="RefSeq" id="XP_002137175.2">
    <property type="nucleotide sequence ID" value="XM_002137139.3"/>
</dbReference>
<dbReference type="InterPro" id="IPR000814">
    <property type="entry name" value="TBP"/>
</dbReference>
<reference evidence="8" key="1">
    <citation type="submission" date="2024-06" db="UniProtKB">
        <authorList>
            <consortium name="RefSeq"/>
        </authorList>
    </citation>
    <scope>NUCLEOTIDE SEQUENCE [LARGE SCALE GENOMIC DNA]</scope>
    <source>
        <strain evidence="8">MV2-25</strain>
    </source>
</reference>
<evidence type="ECO:0000313" key="8">
    <source>
        <dbReference type="Proteomes" id="UP000001819"/>
    </source>
</evidence>
<dbReference type="PRINTS" id="PR00686">
    <property type="entry name" value="TIFACTORIID"/>
</dbReference>
<evidence type="ECO:0000256" key="4">
    <source>
        <dbReference type="ARBA" id="ARBA00023125"/>
    </source>
</evidence>
<dbReference type="GO" id="GO:0006352">
    <property type="term" value="P:DNA-templated transcription initiation"/>
    <property type="evidence" value="ECO:0007669"/>
    <property type="project" value="InterPro"/>
</dbReference>
<comment type="subcellular location">
    <subcellularLocation>
        <location evidence="1">Nucleus</location>
    </subcellularLocation>
</comment>
<dbReference type="AlphaFoldDB" id="A0A6I8V2D6"/>
<feature type="region of interest" description="Disordered" evidence="7">
    <location>
        <begin position="502"/>
        <end position="536"/>
    </location>
</feature>
<accession>A0A6I8V2D6</accession>
<sequence>MSSVINYSKGDPGEKECAESAESLEHLMIPKLLDRWVRNTSEDQRVEMVPRDAGAAIRQQEHLQELKSFRPKLGPTALGRKNHGEAKPAKQLAALKTDFEHLIVEQNESNTKWLQEVEDMHLYPHEYGNSGTTLTSMMYPTASSCLTLMENAMISVPIANLIGGLKARFSQFSKGGISTAVLPQQQQMLDPFTEHAEAQAQTPAAEIVPEPDAPVTYEPLALLSHQKTAAEADDPKLNILIRNVVCSFNVGCQLDLSDIAQRGFNVKYHKSRNLTMKLRRPAATALIWSSGRINCTGTTSEILAKVAARRFARCLWKLGFPTSFQNFRIETVLGTCRMPWDINIVNFSKKHPENAKQDPEMHWCVTYKMQMPKATLKIFTTGSITVMAARVNLVESAIEHIYPLVREFRKQRLLDMVKNLKAKKKKNGASITTASTITDPSDARALEEKIFTQSQMQSRSDIMMNATVAHAKTIPKNAASELANAPYSSVERLRQIEAYREMSKQTREERRHIPFPRDTSEAKLFPHSGRSKSLMDNINANARRRAIKCWDSKIQKKSPRSNDHSFAERSPSSNPAIQSTSSTSVTSKSDQILPSSSPPDIQSTSSTSVTSKSDQILPPFSLPIISDEIIPADPWTIQNEQC</sequence>
<feature type="compositionally biased region" description="Low complexity" evidence="7">
    <location>
        <begin position="579"/>
        <end position="613"/>
    </location>
</feature>
<keyword evidence="6" id="KW-0539">Nucleus</keyword>
<evidence type="ECO:0008006" key="10">
    <source>
        <dbReference type="Google" id="ProtNLM"/>
    </source>
</evidence>
<evidence type="ECO:0000256" key="7">
    <source>
        <dbReference type="SAM" id="MobiDB-lite"/>
    </source>
</evidence>
<dbReference type="PANTHER" id="PTHR10126">
    <property type="entry name" value="TATA-BOX BINDING PROTEIN"/>
    <property type="match status" value="1"/>
</dbReference>
<dbReference type="GO" id="GO:0003677">
    <property type="term" value="F:DNA binding"/>
    <property type="evidence" value="ECO:0007669"/>
    <property type="project" value="UniProtKB-KW"/>
</dbReference>
<evidence type="ECO:0000256" key="3">
    <source>
        <dbReference type="ARBA" id="ARBA00023015"/>
    </source>
</evidence>
<organism evidence="8 9">
    <name type="scientific">Drosophila pseudoobscura pseudoobscura</name>
    <name type="common">Fruit fly</name>
    <dbReference type="NCBI Taxonomy" id="46245"/>
    <lineage>
        <taxon>Eukaryota</taxon>
        <taxon>Metazoa</taxon>
        <taxon>Ecdysozoa</taxon>
        <taxon>Arthropoda</taxon>
        <taxon>Hexapoda</taxon>
        <taxon>Insecta</taxon>
        <taxon>Pterygota</taxon>
        <taxon>Neoptera</taxon>
        <taxon>Endopterygota</taxon>
        <taxon>Diptera</taxon>
        <taxon>Brachycera</taxon>
        <taxon>Muscomorpha</taxon>
        <taxon>Ephydroidea</taxon>
        <taxon>Drosophilidae</taxon>
        <taxon>Drosophila</taxon>
        <taxon>Sophophora</taxon>
    </lineage>
</organism>